<keyword evidence="2" id="KW-0472">Membrane</keyword>
<comment type="caution">
    <text evidence="3">The sequence shown here is derived from an EMBL/GenBank/DDBJ whole genome shotgun (WGS) entry which is preliminary data.</text>
</comment>
<reference evidence="3" key="1">
    <citation type="submission" date="2022-09" db="EMBL/GenBank/DDBJ databases">
        <title>Novel Mycoplasma species identified in domestic and wild animals.</title>
        <authorList>
            <person name="Volokhov D.V."/>
            <person name="Furtak V.A."/>
            <person name="Zagorodnyaya T.A."/>
        </authorList>
    </citation>
    <scope>NUCLEOTIDE SEQUENCE</scope>
    <source>
        <strain evidence="3">Oakley</strain>
    </source>
</reference>
<name>A0ABT2Y857_9MOLU</name>
<sequence length="115" mass="13523">MIDDENKSLMGEEKDPFESIIDVENDPFENQTSSTYTMPEEKPKPKRVKKEKNTVVEDDYFNPISHEKEDQVKPEGPHGLKAYRIAFFAIFLSVFGIRLIVQLFFWFLEWLSGNF</sequence>
<evidence type="ECO:0000313" key="3">
    <source>
        <dbReference type="EMBL" id="MCV2232678.1"/>
    </source>
</evidence>
<evidence type="ECO:0000256" key="1">
    <source>
        <dbReference type="SAM" id="MobiDB-lite"/>
    </source>
</evidence>
<keyword evidence="4" id="KW-1185">Reference proteome</keyword>
<accession>A0ABT2Y857</accession>
<feature type="compositionally biased region" description="Polar residues" evidence="1">
    <location>
        <begin position="28"/>
        <end position="37"/>
    </location>
</feature>
<gene>
    <name evidence="3" type="ORF">N7548_07590</name>
</gene>
<evidence type="ECO:0000313" key="4">
    <source>
        <dbReference type="Proteomes" id="UP001177160"/>
    </source>
</evidence>
<keyword evidence="2" id="KW-0812">Transmembrane</keyword>
<feature type="transmembrane region" description="Helical" evidence="2">
    <location>
        <begin position="85"/>
        <end position="108"/>
    </location>
</feature>
<feature type="region of interest" description="Disordered" evidence="1">
    <location>
        <begin position="1"/>
        <end position="50"/>
    </location>
</feature>
<evidence type="ECO:0000256" key="2">
    <source>
        <dbReference type="SAM" id="Phobius"/>
    </source>
</evidence>
<protein>
    <submittedName>
        <fullName evidence="3">Uncharacterized protein</fullName>
    </submittedName>
</protein>
<proteinExistence type="predicted"/>
<dbReference type="Proteomes" id="UP001177160">
    <property type="component" value="Unassembled WGS sequence"/>
</dbReference>
<feature type="compositionally biased region" description="Basic and acidic residues" evidence="1">
    <location>
        <begin position="1"/>
        <end position="17"/>
    </location>
</feature>
<dbReference type="EMBL" id="JAOVQM010000008">
    <property type="protein sequence ID" value="MCV2232678.1"/>
    <property type="molecule type" value="Genomic_DNA"/>
</dbReference>
<keyword evidence="2" id="KW-1133">Transmembrane helix</keyword>
<dbReference type="RefSeq" id="WP_263608867.1">
    <property type="nucleotide sequence ID" value="NZ_JAOVQM010000008.1"/>
</dbReference>
<organism evidence="3 4">
    <name type="scientific">Paracholeplasma manati</name>
    <dbReference type="NCBI Taxonomy" id="591373"/>
    <lineage>
        <taxon>Bacteria</taxon>
        <taxon>Bacillati</taxon>
        <taxon>Mycoplasmatota</taxon>
        <taxon>Mollicutes</taxon>
        <taxon>Acholeplasmatales</taxon>
        <taxon>Acholeplasmataceae</taxon>
        <taxon>Paracholeplasma</taxon>
    </lineage>
</organism>